<name>A0A2T7CM66_9POAL</name>
<proteinExistence type="predicted"/>
<dbReference type="Proteomes" id="UP000244336">
    <property type="component" value="Chromosome 8"/>
</dbReference>
<gene>
    <name evidence="1" type="ORF">GQ55_8G096100</name>
</gene>
<dbReference type="EMBL" id="CM009756">
    <property type="protein sequence ID" value="PUZ44430.1"/>
    <property type="molecule type" value="Genomic_DNA"/>
</dbReference>
<sequence length="89" mass="10285">MIGSSTDIKRGCDEDPTFDMDVDGNLELEIVGQDEPDARLDLNMQGQVHVRGISQFHERWERRLTFWPWWTGSSRVPLTVANLSKFDMC</sequence>
<protein>
    <submittedName>
        <fullName evidence="1">Uncharacterized protein</fullName>
    </submittedName>
</protein>
<keyword evidence="2" id="KW-1185">Reference proteome</keyword>
<accession>A0A2T7CM66</accession>
<dbReference type="Gramene" id="PUZ44430">
    <property type="protein sequence ID" value="PUZ44430"/>
    <property type="gene ID" value="GQ55_8G096100"/>
</dbReference>
<evidence type="ECO:0000313" key="2">
    <source>
        <dbReference type="Proteomes" id="UP000244336"/>
    </source>
</evidence>
<evidence type="ECO:0000313" key="1">
    <source>
        <dbReference type="EMBL" id="PUZ44430.1"/>
    </source>
</evidence>
<reference evidence="1 2" key="1">
    <citation type="submission" date="2018-04" db="EMBL/GenBank/DDBJ databases">
        <title>WGS assembly of Panicum hallii var. hallii HAL2.</title>
        <authorList>
            <person name="Lovell J."/>
            <person name="Jenkins J."/>
            <person name="Lowry D."/>
            <person name="Mamidi S."/>
            <person name="Sreedasyam A."/>
            <person name="Weng X."/>
            <person name="Barry K."/>
            <person name="Bonette J."/>
            <person name="Campitelli B."/>
            <person name="Daum C."/>
            <person name="Gordon S."/>
            <person name="Gould B."/>
            <person name="Lipzen A."/>
            <person name="MacQueen A."/>
            <person name="Palacio-Mejia J."/>
            <person name="Plott C."/>
            <person name="Shakirov E."/>
            <person name="Shu S."/>
            <person name="Yoshinaga Y."/>
            <person name="Zane M."/>
            <person name="Rokhsar D."/>
            <person name="Grimwood J."/>
            <person name="Schmutz J."/>
            <person name="Juenger T."/>
        </authorList>
    </citation>
    <scope>NUCLEOTIDE SEQUENCE [LARGE SCALE GENOMIC DNA]</scope>
    <source>
        <strain evidence="2">cv. HAL2</strain>
    </source>
</reference>
<dbReference type="OrthoDB" id="10372435at2759"/>
<organism evidence="1 2">
    <name type="scientific">Panicum hallii var. hallii</name>
    <dbReference type="NCBI Taxonomy" id="1504633"/>
    <lineage>
        <taxon>Eukaryota</taxon>
        <taxon>Viridiplantae</taxon>
        <taxon>Streptophyta</taxon>
        <taxon>Embryophyta</taxon>
        <taxon>Tracheophyta</taxon>
        <taxon>Spermatophyta</taxon>
        <taxon>Magnoliopsida</taxon>
        <taxon>Liliopsida</taxon>
        <taxon>Poales</taxon>
        <taxon>Poaceae</taxon>
        <taxon>PACMAD clade</taxon>
        <taxon>Panicoideae</taxon>
        <taxon>Panicodae</taxon>
        <taxon>Paniceae</taxon>
        <taxon>Panicinae</taxon>
        <taxon>Panicum</taxon>
        <taxon>Panicum sect. Panicum</taxon>
    </lineage>
</organism>
<dbReference type="AlphaFoldDB" id="A0A2T7CM66"/>